<sequence length="46" mass="4852">MQMITLMDRIVVDSPGSLILVLNEALNCRPATKFAQAGNAAPPVAI</sequence>
<organism evidence="1 2">
    <name type="scientific">Duganella violaceipulchra</name>
    <dbReference type="NCBI Taxonomy" id="2849652"/>
    <lineage>
        <taxon>Bacteria</taxon>
        <taxon>Pseudomonadati</taxon>
        <taxon>Pseudomonadota</taxon>
        <taxon>Betaproteobacteria</taxon>
        <taxon>Burkholderiales</taxon>
        <taxon>Oxalobacteraceae</taxon>
        <taxon>Telluria group</taxon>
        <taxon>Duganella</taxon>
    </lineage>
</organism>
<reference evidence="1" key="1">
    <citation type="submission" date="2022-03" db="EMBL/GenBank/DDBJ databases">
        <title>Genome Encyclopedia of Bacteria and Archaea VI: Functional Genomics of Type Strains.</title>
        <authorList>
            <person name="Whitman W."/>
        </authorList>
    </citation>
    <scope>NUCLEOTIDE SEQUENCE</scope>
    <source>
        <strain evidence="1">HSC-15S17</strain>
    </source>
</reference>
<name>A0ABT1GSQ6_9BURK</name>
<gene>
    <name evidence="1" type="ORF">L1274_005787</name>
</gene>
<proteinExistence type="predicted"/>
<dbReference type="Proteomes" id="UP001162889">
    <property type="component" value="Unassembled WGS sequence"/>
</dbReference>
<protein>
    <submittedName>
        <fullName evidence="1">Uncharacterized protein</fullName>
    </submittedName>
</protein>
<dbReference type="EMBL" id="JALJZU010000014">
    <property type="protein sequence ID" value="MCP2012033.1"/>
    <property type="molecule type" value="Genomic_DNA"/>
</dbReference>
<evidence type="ECO:0000313" key="2">
    <source>
        <dbReference type="Proteomes" id="UP001162889"/>
    </source>
</evidence>
<evidence type="ECO:0000313" key="1">
    <source>
        <dbReference type="EMBL" id="MCP2012033.1"/>
    </source>
</evidence>
<accession>A0ABT1GSQ6</accession>
<comment type="caution">
    <text evidence="1">The sequence shown here is derived from an EMBL/GenBank/DDBJ whole genome shotgun (WGS) entry which is preliminary data.</text>
</comment>
<keyword evidence="2" id="KW-1185">Reference proteome</keyword>